<gene>
    <name evidence="1" type="ORF">Lsed01_00860</name>
</gene>
<reference evidence="1 2" key="1">
    <citation type="submission" date="2024-02" db="EMBL/GenBank/DDBJ databases">
        <title>Lysinimicrobium sediminis NBRC 112286.</title>
        <authorList>
            <person name="Ichikawa N."/>
            <person name="Katano-Makiyama Y."/>
            <person name="Hidaka K."/>
        </authorList>
    </citation>
    <scope>NUCLEOTIDE SEQUENCE [LARGE SCALE GENOMIC DNA]</scope>
    <source>
        <strain evidence="1 2">NBRC 112286</strain>
    </source>
</reference>
<proteinExistence type="predicted"/>
<accession>A0ABP9WGT3</accession>
<evidence type="ECO:0000313" key="1">
    <source>
        <dbReference type="EMBL" id="GAA5518433.1"/>
    </source>
</evidence>
<sequence length="323" mass="36655">MAEAEARRENATTAEARHHAWYEAEIARAEAGLRSRTTWRKRDSQRLAAAIEEQRAAMQGWIETPEGLTALGKRYEGVQDGLRQFQFATERRNAKLRAANVDRRFEYMVSQEGVDTLRFRLRDTDNPLTPSQRAYIEGRIVRLESPPADGGSNGFKEVREWDERYTYRKELEGKKAPELHALAVSTLKGETDASEHLLTCIAEKRTTNSATLRMISRGSKNLRVRDKALARLVERDMQVKNIPDRNRPAPLGSDVEQVEPVVSDEDYMTAVEAASKRVLMAKRYRDVDDLSARVQMALQRERTAVARGSVTEEEAVLAQPSRA</sequence>
<evidence type="ECO:0000313" key="2">
    <source>
        <dbReference type="Proteomes" id="UP001426770"/>
    </source>
</evidence>
<protein>
    <submittedName>
        <fullName evidence="1">Uncharacterized protein</fullName>
    </submittedName>
</protein>
<keyword evidence="2" id="KW-1185">Reference proteome</keyword>
<comment type="caution">
    <text evidence="1">The sequence shown here is derived from an EMBL/GenBank/DDBJ whole genome shotgun (WGS) entry which is preliminary data.</text>
</comment>
<dbReference type="Proteomes" id="UP001426770">
    <property type="component" value="Unassembled WGS sequence"/>
</dbReference>
<name>A0ABP9WGT3_9MICO</name>
<dbReference type="EMBL" id="BAABRR010000003">
    <property type="protein sequence ID" value="GAA5518433.1"/>
    <property type="molecule type" value="Genomic_DNA"/>
</dbReference>
<organism evidence="1 2">
    <name type="scientific">Demequina sediminis</name>
    <dbReference type="NCBI Taxonomy" id="1930058"/>
    <lineage>
        <taxon>Bacteria</taxon>
        <taxon>Bacillati</taxon>
        <taxon>Actinomycetota</taxon>
        <taxon>Actinomycetes</taxon>
        <taxon>Micrococcales</taxon>
        <taxon>Demequinaceae</taxon>
        <taxon>Demequina</taxon>
    </lineage>
</organism>
<dbReference type="RefSeq" id="WP_286214564.1">
    <property type="nucleotide sequence ID" value="NZ_AP027736.1"/>
</dbReference>